<evidence type="ECO:0000313" key="2">
    <source>
        <dbReference type="EMBL" id="KAF2009670.1"/>
    </source>
</evidence>
<organism evidence="2 3">
    <name type="scientific">Aaosphaeria arxii CBS 175.79</name>
    <dbReference type="NCBI Taxonomy" id="1450172"/>
    <lineage>
        <taxon>Eukaryota</taxon>
        <taxon>Fungi</taxon>
        <taxon>Dikarya</taxon>
        <taxon>Ascomycota</taxon>
        <taxon>Pezizomycotina</taxon>
        <taxon>Dothideomycetes</taxon>
        <taxon>Pleosporomycetidae</taxon>
        <taxon>Pleosporales</taxon>
        <taxon>Pleosporales incertae sedis</taxon>
        <taxon>Aaosphaeria</taxon>
    </lineage>
</organism>
<reference evidence="2" key="1">
    <citation type="journal article" date="2020" name="Stud. Mycol.">
        <title>101 Dothideomycetes genomes: a test case for predicting lifestyles and emergence of pathogens.</title>
        <authorList>
            <person name="Haridas S."/>
            <person name="Albert R."/>
            <person name="Binder M."/>
            <person name="Bloem J."/>
            <person name="Labutti K."/>
            <person name="Salamov A."/>
            <person name="Andreopoulos B."/>
            <person name="Baker S."/>
            <person name="Barry K."/>
            <person name="Bills G."/>
            <person name="Bluhm B."/>
            <person name="Cannon C."/>
            <person name="Castanera R."/>
            <person name="Culley D."/>
            <person name="Daum C."/>
            <person name="Ezra D."/>
            <person name="Gonzalez J."/>
            <person name="Henrissat B."/>
            <person name="Kuo A."/>
            <person name="Liang C."/>
            <person name="Lipzen A."/>
            <person name="Lutzoni F."/>
            <person name="Magnuson J."/>
            <person name="Mondo S."/>
            <person name="Nolan M."/>
            <person name="Ohm R."/>
            <person name="Pangilinan J."/>
            <person name="Park H.-J."/>
            <person name="Ramirez L."/>
            <person name="Alfaro M."/>
            <person name="Sun H."/>
            <person name="Tritt A."/>
            <person name="Yoshinaga Y."/>
            <person name="Zwiers L.-H."/>
            <person name="Turgeon B."/>
            <person name="Goodwin S."/>
            <person name="Spatafora J."/>
            <person name="Crous P."/>
            <person name="Grigoriev I."/>
        </authorList>
    </citation>
    <scope>NUCLEOTIDE SEQUENCE</scope>
    <source>
        <strain evidence="2">CBS 175.79</strain>
    </source>
</reference>
<dbReference type="OrthoDB" id="3695013at2759"/>
<keyword evidence="3" id="KW-1185">Reference proteome</keyword>
<evidence type="ECO:0000313" key="3">
    <source>
        <dbReference type="Proteomes" id="UP000799778"/>
    </source>
</evidence>
<feature type="region of interest" description="Disordered" evidence="1">
    <location>
        <begin position="1"/>
        <end position="44"/>
    </location>
</feature>
<dbReference type="Proteomes" id="UP000799778">
    <property type="component" value="Unassembled WGS sequence"/>
</dbReference>
<protein>
    <submittedName>
        <fullName evidence="2">Uncharacterized protein</fullName>
    </submittedName>
</protein>
<name>A0A6A5X9T0_9PLEO</name>
<dbReference type="RefSeq" id="XP_033378009.1">
    <property type="nucleotide sequence ID" value="XM_033526261.1"/>
</dbReference>
<evidence type="ECO:0000256" key="1">
    <source>
        <dbReference type="SAM" id="MobiDB-lite"/>
    </source>
</evidence>
<dbReference type="AlphaFoldDB" id="A0A6A5X9T0"/>
<accession>A0A6A5X9T0</accession>
<sequence length="308" mass="34237">MSSSEVAQRNDVGPEVVIGGQQQQKGEDGTTSSNTTKASASQDQSGLLSITTPLHTKLPRELRLIIYDILVDDFLDQIALTRGEPFNYLDGLPPGIWTRTCTTIFQPDLVGLPTALEAASYAYSQLLIIARWAVQIPVLFTQTPDIFNLGLPIKDHIRALDVFMEADKNATMPTDEWHVSRVAQAWEDDEIAAIRADYVRYLSMLHGVAHPRGFRLRVGVAIAYPRTIELRSSILDLVEAIAPVLFELQEKGFNVTLLESFTYKGAKCPFEGTLVGSREVFDGLVREAREHCPEYLAGHADQPKAWLQ</sequence>
<feature type="compositionally biased region" description="Low complexity" evidence="1">
    <location>
        <begin position="30"/>
        <end position="41"/>
    </location>
</feature>
<dbReference type="GeneID" id="54283658"/>
<proteinExistence type="predicted"/>
<dbReference type="EMBL" id="ML978078">
    <property type="protein sequence ID" value="KAF2009670.1"/>
    <property type="molecule type" value="Genomic_DNA"/>
</dbReference>
<gene>
    <name evidence="2" type="ORF">BU24DRAFT_414976</name>
</gene>